<dbReference type="AlphaFoldDB" id="M2ZLP8"/>
<dbReference type="KEGG" id="pfj:MYCFIDRAFT_211934"/>
<name>M2ZLP8_PSEFD</name>
<reference evidence="1 2" key="1">
    <citation type="journal article" date="2012" name="PLoS Pathog.">
        <title>Diverse lifestyles and strategies of plant pathogenesis encoded in the genomes of eighteen Dothideomycetes fungi.</title>
        <authorList>
            <person name="Ohm R.A."/>
            <person name="Feau N."/>
            <person name="Henrissat B."/>
            <person name="Schoch C.L."/>
            <person name="Horwitz B.A."/>
            <person name="Barry K.W."/>
            <person name="Condon B.J."/>
            <person name="Copeland A.C."/>
            <person name="Dhillon B."/>
            <person name="Glaser F."/>
            <person name="Hesse C.N."/>
            <person name="Kosti I."/>
            <person name="LaButti K."/>
            <person name="Lindquist E.A."/>
            <person name="Lucas S."/>
            <person name="Salamov A.A."/>
            <person name="Bradshaw R.E."/>
            <person name="Ciuffetti L."/>
            <person name="Hamelin R.C."/>
            <person name="Kema G.H.J."/>
            <person name="Lawrence C."/>
            <person name="Scott J.A."/>
            <person name="Spatafora J.W."/>
            <person name="Turgeon B.G."/>
            <person name="de Wit P.J.G.M."/>
            <person name="Zhong S."/>
            <person name="Goodwin S.B."/>
            <person name="Grigoriev I.V."/>
        </authorList>
    </citation>
    <scope>NUCLEOTIDE SEQUENCE [LARGE SCALE GENOMIC DNA]</scope>
    <source>
        <strain evidence="1 2">CIRAD86</strain>
    </source>
</reference>
<sequence>MTNLVQVGPQAHFVGRLEWPYDATRMNTHRLDGETRDIEQFHVDLNTTGESWEKVSVDIFVHRNGTKVHLTSTSQPQDFWFAQSIDFRGDLPRTLTITRLSHSCDSVGFYYGDPFDDGYSWFWFTSDDEGIGEWAYTNGGKNSRARYCQQ</sequence>
<dbReference type="VEuPathDB" id="FungiDB:MYCFIDRAFT_211934"/>
<evidence type="ECO:0000313" key="1">
    <source>
        <dbReference type="EMBL" id="EME79999.1"/>
    </source>
</evidence>
<dbReference type="Proteomes" id="UP000016932">
    <property type="component" value="Unassembled WGS sequence"/>
</dbReference>
<dbReference type="HOGENOM" id="CLU_1741383_0_0_1"/>
<dbReference type="eggNOG" id="ENOG502REA1">
    <property type="taxonomic scope" value="Eukaryota"/>
</dbReference>
<dbReference type="RefSeq" id="XP_007929077.1">
    <property type="nucleotide sequence ID" value="XM_007930886.1"/>
</dbReference>
<accession>M2ZLP8</accession>
<dbReference type="OrthoDB" id="3638749at2759"/>
<gene>
    <name evidence="1" type="ORF">MYCFIDRAFT_211934</name>
</gene>
<organism evidence="1 2">
    <name type="scientific">Pseudocercospora fijiensis (strain CIRAD86)</name>
    <name type="common">Black leaf streak disease fungus</name>
    <name type="synonym">Mycosphaerella fijiensis</name>
    <dbReference type="NCBI Taxonomy" id="383855"/>
    <lineage>
        <taxon>Eukaryota</taxon>
        <taxon>Fungi</taxon>
        <taxon>Dikarya</taxon>
        <taxon>Ascomycota</taxon>
        <taxon>Pezizomycotina</taxon>
        <taxon>Dothideomycetes</taxon>
        <taxon>Dothideomycetidae</taxon>
        <taxon>Mycosphaerellales</taxon>
        <taxon>Mycosphaerellaceae</taxon>
        <taxon>Pseudocercospora</taxon>
    </lineage>
</organism>
<proteinExistence type="predicted"/>
<dbReference type="GeneID" id="19337555"/>
<keyword evidence="2" id="KW-1185">Reference proteome</keyword>
<dbReference type="EMBL" id="KB446561">
    <property type="protein sequence ID" value="EME79999.1"/>
    <property type="molecule type" value="Genomic_DNA"/>
</dbReference>
<protein>
    <submittedName>
        <fullName evidence="1">Uncharacterized protein</fullName>
    </submittedName>
</protein>
<evidence type="ECO:0000313" key="2">
    <source>
        <dbReference type="Proteomes" id="UP000016932"/>
    </source>
</evidence>